<keyword evidence="4" id="KW-1185">Reference proteome</keyword>
<dbReference type="GO" id="GO:0005829">
    <property type="term" value="C:cytosol"/>
    <property type="evidence" value="ECO:0007669"/>
    <property type="project" value="TreeGrafter"/>
</dbReference>
<evidence type="ECO:0000256" key="2">
    <source>
        <dbReference type="SAM" id="MobiDB-lite"/>
    </source>
</evidence>
<dbReference type="PANTHER" id="PTHR21021:SF16">
    <property type="entry name" value="TIP41-LIKE PROTEIN"/>
    <property type="match status" value="1"/>
</dbReference>
<protein>
    <submittedName>
        <fullName evidence="3">Type 2A phosphatase activator TIP41</fullName>
    </submittedName>
</protein>
<comment type="caution">
    <text evidence="3">The sequence shown here is derived from an EMBL/GenBank/DDBJ whole genome shotgun (WGS) entry which is preliminary data.</text>
</comment>
<sequence>MEKKKLVFSLETPYSTPQWPEVPLEKQETILELLHRENMQLTKAAWSSLISPLGEYRRRFIVPSKGKRDKRRKRKMNGGDDEMKTNMPPPPPLSSYVDVGMAGISRVLEKLSAKSKEDESAETPWLSVIFVVGIEPPSSLSSASSSSPLSWHFSQVVTTASLAHPDKPPIRLVGFKRDVADRLSEALGLPRVSCIALREGCPQSEALVEFIRESIFPVDVPWLQDAKTATFKPTKVKATLNESSGPSTDSAKMEMCPPPSALDTSFPDPSHLSRATETWRQGNFSISSRKLPISKAGPISDMESRLGIPVPEMIFGENLVTVSHPSSGWKLDFTAEAALDAVDKTGAGMLQVSYAKEWASSREGCEEADVKRVVRPFDWSYSASYRGTETPAAAEKRPEGAANKLEDSPEGVEIPLGLLRRRDPILFFEEVVLYESELDDNGVSMYSVKLRVHEKRMLLLARLFMRLDGVVIRVRDTRVYVDFEKDEVIREWCAREDKVENLKRNLRMSGLLPDDVNAALRDANQVVELLPMVEKQIEDLSLGS</sequence>
<feature type="region of interest" description="Disordered" evidence="2">
    <location>
        <begin position="64"/>
        <end position="92"/>
    </location>
</feature>
<organism evidence="3 4">
    <name type="scientific">Zalerion maritima</name>
    <dbReference type="NCBI Taxonomy" id="339359"/>
    <lineage>
        <taxon>Eukaryota</taxon>
        <taxon>Fungi</taxon>
        <taxon>Dikarya</taxon>
        <taxon>Ascomycota</taxon>
        <taxon>Pezizomycotina</taxon>
        <taxon>Sordariomycetes</taxon>
        <taxon>Lulworthiomycetidae</taxon>
        <taxon>Lulworthiales</taxon>
        <taxon>Lulworthiaceae</taxon>
        <taxon>Zalerion</taxon>
    </lineage>
</organism>
<dbReference type="AlphaFoldDB" id="A0AAD5RMN1"/>
<dbReference type="GO" id="GO:0031929">
    <property type="term" value="P:TOR signaling"/>
    <property type="evidence" value="ECO:0007669"/>
    <property type="project" value="TreeGrafter"/>
</dbReference>
<evidence type="ECO:0000313" key="4">
    <source>
        <dbReference type="Proteomes" id="UP001201980"/>
    </source>
</evidence>
<comment type="similarity">
    <text evidence="1">Belongs to the TIP41 family.</text>
</comment>
<evidence type="ECO:0000256" key="1">
    <source>
        <dbReference type="ARBA" id="ARBA00006658"/>
    </source>
</evidence>
<accession>A0AAD5RMN1</accession>
<name>A0AAD5RMN1_9PEZI</name>
<dbReference type="InterPro" id="IPR007303">
    <property type="entry name" value="TIP41-like"/>
</dbReference>
<gene>
    <name evidence="3" type="ORF">MKZ38_003527</name>
</gene>
<dbReference type="Proteomes" id="UP001201980">
    <property type="component" value="Unassembled WGS sequence"/>
</dbReference>
<proteinExistence type="inferred from homology"/>
<dbReference type="InterPro" id="IPR051330">
    <property type="entry name" value="Phosphatase_reg/MetRdx"/>
</dbReference>
<reference evidence="3" key="1">
    <citation type="submission" date="2022-07" db="EMBL/GenBank/DDBJ databases">
        <title>Draft genome sequence of Zalerion maritima ATCC 34329, a (micro)plastics degrading marine fungus.</title>
        <authorList>
            <person name="Paco A."/>
            <person name="Goncalves M.F.M."/>
            <person name="Rocha-Santos T.A.P."/>
            <person name="Alves A."/>
        </authorList>
    </citation>
    <scope>NUCLEOTIDE SEQUENCE</scope>
    <source>
        <strain evidence="3">ATCC 34329</strain>
    </source>
</reference>
<feature type="compositionally biased region" description="Basic residues" evidence="2">
    <location>
        <begin position="65"/>
        <end position="76"/>
    </location>
</feature>
<evidence type="ECO:0000313" key="3">
    <source>
        <dbReference type="EMBL" id="KAJ2899013.1"/>
    </source>
</evidence>
<dbReference type="PANTHER" id="PTHR21021">
    <property type="entry name" value="GAF/PUTATIVE CYTOSKELETAL PROTEIN"/>
    <property type="match status" value="1"/>
</dbReference>
<dbReference type="EMBL" id="JAKWBI020000210">
    <property type="protein sequence ID" value="KAJ2899013.1"/>
    <property type="molecule type" value="Genomic_DNA"/>
</dbReference>
<dbReference type="Pfam" id="PF04176">
    <property type="entry name" value="TIP41"/>
    <property type="match status" value="1"/>
</dbReference>